<accession>A0ABR3YY88</accession>
<feature type="compositionally biased region" description="Low complexity" evidence="5">
    <location>
        <begin position="22"/>
        <end position="41"/>
    </location>
</feature>
<evidence type="ECO:0000256" key="1">
    <source>
        <dbReference type="ARBA" id="ARBA00022692"/>
    </source>
</evidence>
<dbReference type="Proteomes" id="UP001583186">
    <property type="component" value="Unassembled WGS sequence"/>
</dbReference>
<feature type="region of interest" description="Disordered" evidence="5">
    <location>
        <begin position="62"/>
        <end position="82"/>
    </location>
</feature>
<evidence type="ECO:0000256" key="4">
    <source>
        <dbReference type="RuleBase" id="RU367098"/>
    </source>
</evidence>
<comment type="caution">
    <text evidence="6">The sequence shown here is derived from an EMBL/GenBank/DDBJ whole genome shotgun (WGS) entry which is preliminary data.</text>
</comment>
<dbReference type="InterPro" id="IPR038814">
    <property type="entry name" value="AIM11"/>
</dbReference>
<keyword evidence="3 4" id="KW-0472">Membrane</keyword>
<evidence type="ECO:0000256" key="3">
    <source>
        <dbReference type="ARBA" id="ARBA00023136"/>
    </source>
</evidence>
<dbReference type="PANTHER" id="PTHR39136">
    <property type="entry name" value="ALTERED INHERITANCE OF MITOCHONDRIA PROTEIN 11"/>
    <property type="match status" value="1"/>
</dbReference>
<organism evidence="6 7">
    <name type="scientific">Sporothrix stenoceras</name>
    <dbReference type="NCBI Taxonomy" id="5173"/>
    <lineage>
        <taxon>Eukaryota</taxon>
        <taxon>Fungi</taxon>
        <taxon>Dikarya</taxon>
        <taxon>Ascomycota</taxon>
        <taxon>Pezizomycotina</taxon>
        <taxon>Sordariomycetes</taxon>
        <taxon>Sordariomycetidae</taxon>
        <taxon>Ophiostomatales</taxon>
        <taxon>Ophiostomataceae</taxon>
        <taxon>Sporothrix</taxon>
    </lineage>
</organism>
<evidence type="ECO:0000256" key="5">
    <source>
        <dbReference type="SAM" id="MobiDB-lite"/>
    </source>
</evidence>
<evidence type="ECO:0000256" key="2">
    <source>
        <dbReference type="ARBA" id="ARBA00022989"/>
    </source>
</evidence>
<evidence type="ECO:0000313" key="7">
    <source>
        <dbReference type="Proteomes" id="UP001583186"/>
    </source>
</evidence>
<evidence type="ECO:0000313" key="6">
    <source>
        <dbReference type="EMBL" id="KAL1892882.1"/>
    </source>
</evidence>
<comment type="subcellular location">
    <subcellularLocation>
        <location evidence="4">Membrane</location>
        <topology evidence="4">Multi-pass membrane protein</topology>
    </subcellularLocation>
</comment>
<proteinExistence type="inferred from homology"/>
<keyword evidence="2 4" id="KW-1133">Transmembrane helix</keyword>
<dbReference type="PANTHER" id="PTHR39136:SF1">
    <property type="entry name" value="ALTERED INHERITANCE OF MITOCHONDRIA PROTEIN 11"/>
    <property type="match status" value="1"/>
</dbReference>
<feature type="transmembrane region" description="Helical" evidence="4">
    <location>
        <begin position="164"/>
        <end position="187"/>
    </location>
</feature>
<keyword evidence="1 4" id="KW-0812">Transmembrane</keyword>
<dbReference type="EMBL" id="JAWCUI010000041">
    <property type="protein sequence ID" value="KAL1892882.1"/>
    <property type="molecule type" value="Genomic_DNA"/>
</dbReference>
<sequence>MPIIASLFRKLLPPDSQPADGATTTTAAPSAATAAVSSPPATHFPPAEQKQSISAAVATLQRSQAQQQQQQQQQLQQGPRDSSIFSSRSLKQLGLFLAGASFLALSTTLTRRAVVRRQLAAQLKFYSPSSTGQTSLSGGASAEAAAASATKEEAPHGSFIALEALNLATLNVVSFFIMLTGGVAWSLDISNMDDLRALAQRYTRGQTLDGSPAGGGMTDEEAEREVEEWVAKVLKKSDGTLIGGSKKASGEDAKK</sequence>
<name>A0ABR3YY88_9PEZI</name>
<keyword evidence="7" id="KW-1185">Reference proteome</keyword>
<protein>
    <recommendedName>
        <fullName evidence="4">Altered inheritance of mitochondria protein 11</fullName>
    </recommendedName>
</protein>
<feature type="compositionally biased region" description="Low complexity" evidence="5">
    <location>
        <begin position="62"/>
        <end position="77"/>
    </location>
</feature>
<feature type="transmembrane region" description="Helical" evidence="4">
    <location>
        <begin position="93"/>
        <end position="114"/>
    </location>
</feature>
<reference evidence="6 7" key="1">
    <citation type="journal article" date="2024" name="IMA Fungus">
        <title>IMA Genome - F19 : A genome assembly and annotation guide to empower mycologists, including annotated draft genome sequences of Ceratocystis pirilliformis, Diaporthe australafricana, Fusarium ophioides, Paecilomyces lecythidis, and Sporothrix stenoceras.</title>
        <authorList>
            <person name="Aylward J."/>
            <person name="Wilson A.M."/>
            <person name="Visagie C.M."/>
            <person name="Spraker J."/>
            <person name="Barnes I."/>
            <person name="Buitendag C."/>
            <person name="Ceriani C."/>
            <person name="Del Mar Angel L."/>
            <person name="du Plessis D."/>
            <person name="Fuchs T."/>
            <person name="Gasser K."/>
            <person name="Kramer D."/>
            <person name="Li W."/>
            <person name="Munsamy K."/>
            <person name="Piso A."/>
            <person name="Price J.L."/>
            <person name="Sonnekus B."/>
            <person name="Thomas C."/>
            <person name="van der Nest A."/>
            <person name="van Dijk A."/>
            <person name="van Heerden A."/>
            <person name="van Vuuren N."/>
            <person name="Yilmaz N."/>
            <person name="Duong T.A."/>
            <person name="van der Merwe N.A."/>
            <person name="Wingfield M.J."/>
            <person name="Wingfield B.D."/>
        </authorList>
    </citation>
    <scope>NUCLEOTIDE SEQUENCE [LARGE SCALE GENOMIC DNA]</scope>
    <source>
        <strain evidence="6 7">CMW 5346</strain>
    </source>
</reference>
<feature type="region of interest" description="Disordered" evidence="5">
    <location>
        <begin position="12"/>
        <end position="50"/>
    </location>
</feature>
<gene>
    <name evidence="4" type="primary">AIM11</name>
    <name evidence="6" type="ORF">Sste5346_006775</name>
</gene>
<comment type="similarity">
    <text evidence="4">Belongs to the AIM11 family.</text>
</comment>